<gene>
    <name evidence="1" type="ORF">Hamer_G025141</name>
</gene>
<name>A0A8J5MRN5_HOMAM</name>
<keyword evidence="2" id="KW-1185">Reference proteome</keyword>
<sequence length="93" mass="10317">MYRARVGRNWAGEGTTHYGTCYTSWGSEIMASASIAASISYTPSYYSTKAINGFYRNILTRCYSSVSMTNTYLAISIGLQQLVNSVRNQTFPS</sequence>
<proteinExistence type="predicted"/>
<evidence type="ECO:0000313" key="1">
    <source>
        <dbReference type="EMBL" id="KAG7161450.1"/>
    </source>
</evidence>
<dbReference type="Proteomes" id="UP000747542">
    <property type="component" value="Unassembled WGS sequence"/>
</dbReference>
<evidence type="ECO:0000313" key="2">
    <source>
        <dbReference type="Proteomes" id="UP000747542"/>
    </source>
</evidence>
<accession>A0A8J5MRN5</accession>
<protein>
    <submittedName>
        <fullName evidence="1">Uncharacterized protein</fullName>
    </submittedName>
</protein>
<organism evidence="1 2">
    <name type="scientific">Homarus americanus</name>
    <name type="common">American lobster</name>
    <dbReference type="NCBI Taxonomy" id="6706"/>
    <lineage>
        <taxon>Eukaryota</taxon>
        <taxon>Metazoa</taxon>
        <taxon>Ecdysozoa</taxon>
        <taxon>Arthropoda</taxon>
        <taxon>Crustacea</taxon>
        <taxon>Multicrustacea</taxon>
        <taxon>Malacostraca</taxon>
        <taxon>Eumalacostraca</taxon>
        <taxon>Eucarida</taxon>
        <taxon>Decapoda</taxon>
        <taxon>Pleocyemata</taxon>
        <taxon>Astacidea</taxon>
        <taxon>Nephropoidea</taxon>
        <taxon>Nephropidae</taxon>
        <taxon>Homarus</taxon>
    </lineage>
</organism>
<reference evidence="1" key="1">
    <citation type="journal article" date="2021" name="Sci. Adv.">
        <title>The American lobster genome reveals insights on longevity, neural, and immune adaptations.</title>
        <authorList>
            <person name="Polinski J.M."/>
            <person name="Zimin A.V."/>
            <person name="Clark K.F."/>
            <person name="Kohn A.B."/>
            <person name="Sadowski N."/>
            <person name="Timp W."/>
            <person name="Ptitsyn A."/>
            <person name="Khanna P."/>
            <person name="Romanova D.Y."/>
            <person name="Williams P."/>
            <person name="Greenwood S.J."/>
            <person name="Moroz L.L."/>
            <person name="Walt D.R."/>
            <person name="Bodnar A.G."/>
        </authorList>
    </citation>
    <scope>NUCLEOTIDE SEQUENCE</scope>
    <source>
        <strain evidence="1">GMGI-L3</strain>
    </source>
</reference>
<dbReference type="AlphaFoldDB" id="A0A8J5MRN5"/>
<dbReference type="EMBL" id="JAHLQT010029440">
    <property type="protein sequence ID" value="KAG7161450.1"/>
    <property type="molecule type" value="Genomic_DNA"/>
</dbReference>
<comment type="caution">
    <text evidence="1">The sequence shown here is derived from an EMBL/GenBank/DDBJ whole genome shotgun (WGS) entry which is preliminary data.</text>
</comment>